<accession>A0A1I5DNQ3</accession>
<evidence type="ECO:0000313" key="1">
    <source>
        <dbReference type="EMBL" id="SFO00828.1"/>
    </source>
</evidence>
<evidence type="ECO:0000313" key="2">
    <source>
        <dbReference type="Proteomes" id="UP000183642"/>
    </source>
</evidence>
<keyword evidence="2" id="KW-1185">Reference proteome</keyword>
<dbReference type="RefSeq" id="WP_208976646.1">
    <property type="nucleotide sequence ID" value="NZ_FOWE01000002.1"/>
</dbReference>
<name>A0A1I5DNQ3_9ACTN</name>
<reference evidence="2" key="1">
    <citation type="submission" date="2016-10" db="EMBL/GenBank/DDBJ databases">
        <authorList>
            <person name="Varghese N."/>
            <person name="Submissions S."/>
        </authorList>
    </citation>
    <scope>NUCLEOTIDE SEQUENCE [LARGE SCALE GENOMIC DNA]</scope>
    <source>
        <strain evidence="2">DSM 43161</strain>
    </source>
</reference>
<gene>
    <name evidence="1" type="ORF">SAMN05660359_00921</name>
</gene>
<protein>
    <submittedName>
        <fullName evidence="1">Uncharacterized protein</fullName>
    </submittedName>
</protein>
<dbReference type="EMBL" id="FOWE01000002">
    <property type="protein sequence ID" value="SFO00828.1"/>
    <property type="molecule type" value="Genomic_DNA"/>
</dbReference>
<proteinExistence type="predicted"/>
<organism evidence="1 2">
    <name type="scientific">Geodermatophilus obscurus</name>
    <dbReference type="NCBI Taxonomy" id="1861"/>
    <lineage>
        <taxon>Bacteria</taxon>
        <taxon>Bacillati</taxon>
        <taxon>Actinomycetota</taxon>
        <taxon>Actinomycetes</taxon>
        <taxon>Geodermatophilales</taxon>
        <taxon>Geodermatophilaceae</taxon>
        <taxon>Geodermatophilus</taxon>
    </lineage>
</organism>
<dbReference type="Proteomes" id="UP000183642">
    <property type="component" value="Unassembled WGS sequence"/>
</dbReference>
<dbReference type="AlphaFoldDB" id="A0A1I5DNQ3"/>
<sequence length="191" mass="20707">MPLLDDDRVARLVKARQEVEQQVSGAYDEVLDEVVGRIRGSGSIGKLDIGALLFWKRLQANTPWAAQLHAMPEVQVRRITAVAVQAVTDELLDTPEAARQGRSALSPLPGLSTGDALASALLLAAAPERMAVYDRRAQTALQRLGVELSPAPGRFGRYMDLVEQLRTQAAAVAGQPWKARDVDLALYWLGG</sequence>